<evidence type="ECO:0000256" key="1">
    <source>
        <dbReference type="SAM" id="Phobius"/>
    </source>
</evidence>
<dbReference type="RefSeq" id="WP_273628614.1">
    <property type="nucleotide sequence ID" value="NZ_CP117167.1"/>
</dbReference>
<dbReference type="PANTHER" id="PTHR35807">
    <property type="entry name" value="TRANSCRIPTIONAL REGULATOR REDD-RELATED"/>
    <property type="match status" value="1"/>
</dbReference>
<dbReference type="InterPro" id="IPR015915">
    <property type="entry name" value="Kelch-typ_b-propeller"/>
</dbReference>
<dbReference type="Gene3D" id="2.120.10.80">
    <property type="entry name" value="Kelch-type beta propeller"/>
    <property type="match status" value="1"/>
</dbReference>
<feature type="transmembrane region" description="Helical" evidence="1">
    <location>
        <begin position="562"/>
        <end position="581"/>
    </location>
</feature>
<keyword evidence="1" id="KW-0472">Membrane</keyword>
<keyword evidence="1" id="KW-1133">Transmembrane helix</keyword>
<proteinExistence type="predicted"/>
<evidence type="ECO:0000313" key="3">
    <source>
        <dbReference type="Proteomes" id="UP001216139"/>
    </source>
</evidence>
<sequence>MNTIRLLLVLLLLNTCLVPESWGQSYGLGFFSHDTVPEKRTSLDLFPQNGLHIDNTIRISFEMSFLPDREDYYGYIFRLIENGKNNVDLIYNKRDPRPDEPGIDPNHFKLVMGDRYSNISFNISQTDLVNHWNKFTLTFNFAKDELTVMVNNNKYVEHNFHFKPNLYKLFFGVNNFSTFKTNDCPPFKLRDVKIEADNSAPYHWALNENQGNIAHEDHDKLQSEVVNPLWMYSLHAKWSHQKSLKINGAASVAFNPRTSELYIVGADSLITFSLKKYSLSAIGYNSGPLNLVKSNESSFNPYDSTLYNYYIENKQKEIIKFDFKTRRWNQKYSIADPAIDFWQSNNFFRSADNSLYILDGYGQFKYKNTINRYSFDTHQWEMVNAGGAHFSPRYLAATGTTNNGDIAYILGGYGSNSGLQALGPKNFYDLTKFDARTKTFTKLYDLKVKNEDWAFANSMIIDKDNKHFYTLIFPNHTYNSYLQLLIGSLDNPSFKVVNSKIPYDFSDTFSFANIYYSEEKKEFIAVTLLRTVENKTTVNIYTLLSPPELLISTPSVKSTSKLVYIVPLLVALLLSAIWFLLKRKPKAAVAEPVAEPTLAVVPSVSSHLAPIQEHATFEVTGNSSSLFLFGDLQLFTADGEEISKQFTSLLKELFLLILVYSLKYGRGVSPEKLIEILWFDKSEESAKNNRSANLSKLKNILQQSGGLQLSKTTGKWKVEIDPKLMYVDYYHFLQIAADRKNITKEKIDELINITQRGNFLANNEFSWLDEFKSEVANQIIDICLEYAGKLKQSEDPEFLIKLANCIFHFDSVNEDAMVIKCKSLAQIGKHSLAKSTFEHFNKEFKQLYGEEFNKEFHAIVE</sequence>
<dbReference type="InterPro" id="IPR011043">
    <property type="entry name" value="Gal_Oxase/kelch_b-propeller"/>
</dbReference>
<keyword evidence="1" id="KW-0812">Transmembrane</keyword>
<dbReference type="PANTHER" id="PTHR35807:SF1">
    <property type="entry name" value="TRANSCRIPTIONAL REGULATOR REDD"/>
    <property type="match status" value="1"/>
</dbReference>
<organism evidence="2 3">
    <name type="scientific">Mucilaginibacter jinjuensis</name>
    <dbReference type="NCBI Taxonomy" id="1176721"/>
    <lineage>
        <taxon>Bacteria</taxon>
        <taxon>Pseudomonadati</taxon>
        <taxon>Bacteroidota</taxon>
        <taxon>Sphingobacteriia</taxon>
        <taxon>Sphingobacteriales</taxon>
        <taxon>Sphingobacteriaceae</taxon>
        <taxon>Mucilaginibacter</taxon>
    </lineage>
</organism>
<dbReference type="SUPFAM" id="SSF50965">
    <property type="entry name" value="Galactose oxidase, central domain"/>
    <property type="match status" value="1"/>
</dbReference>
<dbReference type="EMBL" id="CP117167">
    <property type="protein sequence ID" value="WCT10426.1"/>
    <property type="molecule type" value="Genomic_DNA"/>
</dbReference>
<reference evidence="2 3" key="1">
    <citation type="submission" date="2023-02" db="EMBL/GenBank/DDBJ databases">
        <title>Genome sequence of Mucilaginibacter jinjuensis strain KACC 16571.</title>
        <authorList>
            <person name="Kim S."/>
            <person name="Heo J."/>
            <person name="Kwon S.-W."/>
        </authorList>
    </citation>
    <scope>NUCLEOTIDE SEQUENCE [LARGE SCALE GENOMIC DNA]</scope>
    <source>
        <strain evidence="2 3">KACC 16571</strain>
    </source>
</reference>
<evidence type="ECO:0000313" key="2">
    <source>
        <dbReference type="EMBL" id="WCT10426.1"/>
    </source>
</evidence>
<accession>A0ABY7T200</accession>
<gene>
    <name evidence="2" type="ORF">PQO05_16950</name>
</gene>
<protein>
    <submittedName>
        <fullName evidence="2">Galactose oxidase</fullName>
    </submittedName>
</protein>
<dbReference type="Proteomes" id="UP001216139">
    <property type="component" value="Chromosome"/>
</dbReference>
<dbReference type="InterPro" id="IPR051677">
    <property type="entry name" value="AfsR-DnrI-RedD_regulator"/>
</dbReference>
<keyword evidence="3" id="KW-1185">Reference proteome</keyword>
<name>A0ABY7T200_9SPHI</name>